<name>A0A915CLP1_PARUN</name>
<protein>
    <submittedName>
        <fullName evidence="3">Uncharacterized protein</fullName>
    </submittedName>
</protein>
<proteinExistence type="predicted"/>
<feature type="compositionally biased region" description="Polar residues" evidence="1">
    <location>
        <begin position="50"/>
        <end position="59"/>
    </location>
</feature>
<dbReference type="WBParaSite" id="PgR367_g001_t01">
    <property type="protein sequence ID" value="PgR367_g001_t01"/>
    <property type="gene ID" value="PgR367_g001"/>
</dbReference>
<reference evidence="3" key="1">
    <citation type="submission" date="2022-11" db="UniProtKB">
        <authorList>
            <consortium name="WormBaseParasite"/>
        </authorList>
    </citation>
    <scope>IDENTIFICATION</scope>
</reference>
<evidence type="ECO:0000256" key="1">
    <source>
        <dbReference type="SAM" id="MobiDB-lite"/>
    </source>
</evidence>
<evidence type="ECO:0000313" key="3">
    <source>
        <dbReference type="WBParaSite" id="PgR367_g001_t01"/>
    </source>
</evidence>
<organism evidence="2 3">
    <name type="scientific">Parascaris univalens</name>
    <name type="common">Nematode worm</name>
    <dbReference type="NCBI Taxonomy" id="6257"/>
    <lineage>
        <taxon>Eukaryota</taxon>
        <taxon>Metazoa</taxon>
        <taxon>Ecdysozoa</taxon>
        <taxon>Nematoda</taxon>
        <taxon>Chromadorea</taxon>
        <taxon>Rhabditida</taxon>
        <taxon>Spirurina</taxon>
        <taxon>Ascaridomorpha</taxon>
        <taxon>Ascaridoidea</taxon>
        <taxon>Ascarididae</taxon>
        <taxon>Parascaris</taxon>
    </lineage>
</organism>
<keyword evidence="2" id="KW-1185">Reference proteome</keyword>
<dbReference type="Proteomes" id="UP000887569">
    <property type="component" value="Unplaced"/>
</dbReference>
<accession>A0A915CLP1</accession>
<sequence length="135" mass="16184">MHLKKVSSALKRKLLRRSERQRRRKSTKWRKIGQKSKKSDDEILPKKYQDTSSDESSWSEVEPEPINDNRSSTPFAFRADRYPSDASESDSEPDPEIEAHKQMIRRQRWEELRGKLHIHQSWDEDREQSFIFSLL</sequence>
<evidence type="ECO:0000313" key="2">
    <source>
        <dbReference type="Proteomes" id="UP000887569"/>
    </source>
</evidence>
<feature type="compositionally biased region" description="Basic and acidic residues" evidence="1">
    <location>
        <begin position="37"/>
        <end position="49"/>
    </location>
</feature>
<dbReference type="AlphaFoldDB" id="A0A915CLP1"/>
<feature type="region of interest" description="Disordered" evidence="1">
    <location>
        <begin position="1"/>
        <end position="103"/>
    </location>
</feature>
<feature type="compositionally biased region" description="Basic residues" evidence="1">
    <location>
        <begin position="1"/>
        <end position="36"/>
    </location>
</feature>
<feature type="compositionally biased region" description="Acidic residues" evidence="1">
    <location>
        <begin position="87"/>
        <end position="96"/>
    </location>
</feature>